<feature type="compositionally biased region" description="Polar residues" evidence="1">
    <location>
        <begin position="91"/>
        <end position="113"/>
    </location>
</feature>
<feature type="region of interest" description="Disordered" evidence="1">
    <location>
        <begin position="58"/>
        <end position="147"/>
    </location>
</feature>
<dbReference type="Proteomes" id="UP000070133">
    <property type="component" value="Unassembled WGS sequence"/>
</dbReference>
<proteinExistence type="predicted"/>
<sequence>MSVNPFTVKKKYYSKMIERYEKMLKEAEEDEERYEELELMKELEFREKLEEVQLKMDRLRKKSERHGADGTQTVVRGNDEDGESDGEDTQGNEQQSTPARSPRNQEGAGQQATHRVKTDNRRHKTQTASDHFGAPRNDRESHAGLDGLGHEAFNASLDKEYASYSLNAGRQVQRERRTDDNFQGDDEQLPRRPTISPLSAVESEKDTMHPSNHQAA</sequence>
<gene>
    <name evidence="2" type="ORF">AC578_9479</name>
</gene>
<evidence type="ECO:0000313" key="2">
    <source>
        <dbReference type="EMBL" id="KXS94974.1"/>
    </source>
</evidence>
<evidence type="ECO:0000313" key="3">
    <source>
        <dbReference type="Proteomes" id="UP000070133"/>
    </source>
</evidence>
<protein>
    <submittedName>
        <fullName evidence="2">Uncharacterized protein</fullName>
    </submittedName>
</protein>
<dbReference type="EMBL" id="LFZN01000242">
    <property type="protein sequence ID" value="KXS94974.1"/>
    <property type="molecule type" value="Genomic_DNA"/>
</dbReference>
<evidence type="ECO:0000256" key="1">
    <source>
        <dbReference type="SAM" id="MobiDB-lite"/>
    </source>
</evidence>
<feature type="region of interest" description="Disordered" evidence="1">
    <location>
        <begin position="166"/>
        <end position="216"/>
    </location>
</feature>
<feature type="compositionally biased region" description="Acidic residues" evidence="1">
    <location>
        <begin position="80"/>
        <end position="90"/>
    </location>
</feature>
<organism evidence="2 3">
    <name type="scientific">Pseudocercospora eumusae</name>
    <dbReference type="NCBI Taxonomy" id="321146"/>
    <lineage>
        <taxon>Eukaryota</taxon>
        <taxon>Fungi</taxon>
        <taxon>Dikarya</taxon>
        <taxon>Ascomycota</taxon>
        <taxon>Pezizomycotina</taxon>
        <taxon>Dothideomycetes</taxon>
        <taxon>Dothideomycetidae</taxon>
        <taxon>Mycosphaerellales</taxon>
        <taxon>Mycosphaerellaceae</taxon>
        <taxon>Pseudocercospora</taxon>
    </lineage>
</organism>
<accession>A0A139GXN7</accession>
<keyword evidence="3" id="KW-1185">Reference proteome</keyword>
<comment type="caution">
    <text evidence="2">The sequence shown here is derived from an EMBL/GenBank/DDBJ whole genome shotgun (WGS) entry which is preliminary data.</text>
</comment>
<name>A0A139GXN7_9PEZI</name>
<reference evidence="2 3" key="1">
    <citation type="submission" date="2015-07" db="EMBL/GenBank/DDBJ databases">
        <title>Comparative genomics of the Sigatoka disease complex on banana suggests a link between parallel evolutionary changes in Pseudocercospora fijiensis and Pseudocercospora eumusae and increased virulence on the banana host.</title>
        <authorList>
            <person name="Chang T.-C."/>
            <person name="Salvucci A."/>
            <person name="Crous P.W."/>
            <person name="Stergiopoulos I."/>
        </authorList>
    </citation>
    <scope>NUCLEOTIDE SEQUENCE [LARGE SCALE GENOMIC DNA]</scope>
    <source>
        <strain evidence="2 3">CBS 114824</strain>
    </source>
</reference>
<dbReference type="AlphaFoldDB" id="A0A139GXN7"/>